<keyword evidence="2" id="KW-0732">Signal</keyword>
<evidence type="ECO:0000256" key="2">
    <source>
        <dbReference type="SAM" id="SignalP"/>
    </source>
</evidence>
<dbReference type="Proteomes" id="UP001562425">
    <property type="component" value="Unassembled WGS sequence"/>
</dbReference>
<evidence type="ECO:0000256" key="1">
    <source>
        <dbReference type="SAM" id="MobiDB-lite"/>
    </source>
</evidence>
<keyword evidence="4" id="KW-1185">Reference proteome</keyword>
<feature type="signal peptide" evidence="2">
    <location>
        <begin position="1"/>
        <end position="18"/>
    </location>
</feature>
<sequence>MFSKLILVAMLCVCLALAADRKLKAREIEPDTFQPFQAASTEEDNFQLSAEHRDFQAPYHYEKPAADEPQEPVEPIGEVENDYLPPPVVVIKDGPIDDYLPPNVAKRQAGRFRVKL</sequence>
<organism evidence="3 4">
    <name type="scientific">Culex pipiens pipiens</name>
    <name type="common">Northern house mosquito</name>
    <dbReference type="NCBI Taxonomy" id="38569"/>
    <lineage>
        <taxon>Eukaryota</taxon>
        <taxon>Metazoa</taxon>
        <taxon>Ecdysozoa</taxon>
        <taxon>Arthropoda</taxon>
        <taxon>Hexapoda</taxon>
        <taxon>Insecta</taxon>
        <taxon>Pterygota</taxon>
        <taxon>Neoptera</taxon>
        <taxon>Endopterygota</taxon>
        <taxon>Diptera</taxon>
        <taxon>Nematocera</taxon>
        <taxon>Culicoidea</taxon>
        <taxon>Culicidae</taxon>
        <taxon>Culicinae</taxon>
        <taxon>Culicini</taxon>
        <taxon>Culex</taxon>
        <taxon>Culex</taxon>
    </lineage>
</organism>
<feature type="chain" id="PRO_5044822697" evidence="2">
    <location>
        <begin position="19"/>
        <end position="116"/>
    </location>
</feature>
<accession>A0ABD1DY32</accession>
<feature type="region of interest" description="Disordered" evidence="1">
    <location>
        <begin position="58"/>
        <end position="81"/>
    </location>
</feature>
<gene>
    <name evidence="3" type="ORF">pipiens_001713</name>
</gene>
<evidence type="ECO:0000313" key="4">
    <source>
        <dbReference type="Proteomes" id="UP001562425"/>
    </source>
</evidence>
<protein>
    <submittedName>
        <fullName evidence="3">Uncharacterized protein</fullName>
    </submittedName>
</protein>
<dbReference type="AlphaFoldDB" id="A0ABD1DY32"/>
<name>A0ABD1DY32_CULPP</name>
<reference evidence="3 4" key="1">
    <citation type="submission" date="2024-05" db="EMBL/GenBank/DDBJ databases">
        <title>Culex pipiens pipiens assembly and annotation.</title>
        <authorList>
            <person name="Alout H."/>
            <person name="Durand T."/>
        </authorList>
    </citation>
    <scope>NUCLEOTIDE SEQUENCE [LARGE SCALE GENOMIC DNA]</scope>
    <source>
        <strain evidence="3">HA-2024</strain>
        <tissue evidence="3">Whole body</tissue>
    </source>
</reference>
<evidence type="ECO:0000313" key="3">
    <source>
        <dbReference type="EMBL" id="KAL1404598.1"/>
    </source>
</evidence>
<proteinExistence type="predicted"/>
<dbReference type="EMBL" id="JBEHCU010000226">
    <property type="protein sequence ID" value="KAL1404598.1"/>
    <property type="molecule type" value="Genomic_DNA"/>
</dbReference>
<comment type="caution">
    <text evidence="3">The sequence shown here is derived from an EMBL/GenBank/DDBJ whole genome shotgun (WGS) entry which is preliminary data.</text>
</comment>